<dbReference type="SUPFAM" id="SSF52540">
    <property type="entry name" value="P-loop containing nucleoside triphosphate hydrolases"/>
    <property type="match status" value="1"/>
</dbReference>
<dbReference type="PANTHER" id="PTHR32182:SF0">
    <property type="entry name" value="DNA REPLICATION AND REPAIR PROTEIN RECF"/>
    <property type="match status" value="1"/>
</dbReference>
<dbReference type="GO" id="GO:0005524">
    <property type="term" value="F:ATP binding"/>
    <property type="evidence" value="ECO:0007669"/>
    <property type="project" value="InterPro"/>
</dbReference>
<dbReference type="EMBL" id="PYLY01000007">
    <property type="protein sequence ID" value="PSU10024.1"/>
    <property type="molecule type" value="Genomic_DNA"/>
</dbReference>
<sequence>MSIESVVGWANKLKRNLWWRHALRLAANKGELDDGDLQLLFALSKEEAGLQPQSDAYAVSIALLDLAGFGEEKHPVKLVCISNVANVSALAPNKSIVFESEGLTAVYGDNGSGKSSYAKILKNACLTRGSTPKIISNIYDTQTGEPAADISLLIGEDKHDIPWLLSGNSHEDLKSIRIFDNTSAAHYISDEDSIDYKPAGMKLLSQLMRACDYVRAANESEKRPYNVAASLPQCRPGGKTAAFVFGLSGATKSEAVDAICLSKEEDESIPVLKAELVKLQTSTPEQLRKGFSDSRKELNPLSTYFNQLRAKLDEKQFDTIKLNYDDYQTKQAAAEIARKQAIEGHELSGICSPEWREMWNHVQTFVLKHNTALSFPAAAGEACPTCLQPVSEASAEKLKLFNDYLQDKTQMEACKAKVKFDSSIAALRRLSFNLKPYEFMLGKVAEFNPEISKSFIALEESLKVLCSNLTKQVPDFSIVPIDYKALDWINGQIVSLKVKEDAVKTNEGLTKQIVTASQAINELDDRKLFTLSKQNILNEIERLRIIGLYNAVTQSCLSTIITTQTNNIAKMGAIGELSKVFEAELKKLEFRNFDVGTETRGSRGKQMLKFSMTGKRNNVSDIASEGEQKCVALAGFMAELIVDDRKSAIVFDDPINSLDHKWRRKFAARIAEEAQSRQVIVFTHDMSFLVMLGEATKKANSKYSAISIVKRGKLAGFPTSEPPWDVKSTGDRVKDLNKIMVPLKQLEDAGDVDGYEAMAKLTYNKMRETWERLVEEWLFKKVVERFGRSVKTQSLKDVVEKGGITPEDYTAIEEGMSKCSTFMYGHDQAPELNEGVPDFAEVTDDFEKLKAYFAALKARRTKK</sequence>
<dbReference type="PANTHER" id="PTHR32182">
    <property type="entry name" value="DNA REPLICATION AND REPAIR PROTEIN RECF"/>
    <property type="match status" value="1"/>
</dbReference>
<dbReference type="CDD" id="cd00267">
    <property type="entry name" value="ABC_ATPase"/>
    <property type="match status" value="1"/>
</dbReference>
<organism evidence="2 3">
    <name type="scientific">Photobacterium aquimaris</name>
    <dbReference type="NCBI Taxonomy" id="512643"/>
    <lineage>
        <taxon>Bacteria</taxon>
        <taxon>Pseudomonadati</taxon>
        <taxon>Pseudomonadota</taxon>
        <taxon>Gammaproteobacteria</taxon>
        <taxon>Vibrionales</taxon>
        <taxon>Vibrionaceae</taxon>
        <taxon>Photobacterium</taxon>
    </lineage>
</organism>
<reference evidence="2 3" key="1">
    <citation type="submission" date="2018-03" db="EMBL/GenBank/DDBJ databases">
        <title>Whole genome sequencing of Histamine producing bacteria.</title>
        <authorList>
            <person name="Butler K."/>
        </authorList>
    </citation>
    <scope>NUCLEOTIDE SEQUENCE [LARGE SCALE GENOMIC DNA]</scope>
    <source>
        <strain evidence="2 3">DSM 23343</strain>
    </source>
</reference>
<accession>A0A2T3I0H3</accession>
<protein>
    <submittedName>
        <fullName evidence="2">ATPase</fullName>
    </submittedName>
</protein>
<dbReference type="GO" id="GO:0016887">
    <property type="term" value="F:ATP hydrolysis activity"/>
    <property type="evidence" value="ECO:0007669"/>
    <property type="project" value="InterPro"/>
</dbReference>
<dbReference type="OrthoDB" id="9789562at2"/>
<dbReference type="GO" id="GO:0006302">
    <property type="term" value="P:double-strand break repair"/>
    <property type="evidence" value="ECO:0007669"/>
    <property type="project" value="TreeGrafter"/>
</dbReference>
<dbReference type="AlphaFoldDB" id="A0A2T3I0H3"/>
<proteinExistence type="predicted"/>
<evidence type="ECO:0000313" key="2">
    <source>
        <dbReference type="EMBL" id="PSU10024.1"/>
    </source>
</evidence>
<dbReference type="InterPro" id="IPR003959">
    <property type="entry name" value="ATPase_AAA_core"/>
</dbReference>
<evidence type="ECO:0000313" key="3">
    <source>
        <dbReference type="Proteomes" id="UP000241858"/>
    </source>
</evidence>
<dbReference type="Gene3D" id="3.40.50.300">
    <property type="entry name" value="P-loop containing nucleotide triphosphate hydrolases"/>
    <property type="match status" value="2"/>
</dbReference>
<dbReference type="Proteomes" id="UP000241858">
    <property type="component" value="Unassembled WGS sequence"/>
</dbReference>
<evidence type="ECO:0000259" key="1">
    <source>
        <dbReference type="Pfam" id="PF13304"/>
    </source>
</evidence>
<gene>
    <name evidence="2" type="ORF">C0W81_04695</name>
</gene>
<dbReference type="InterPro" id="IPR027417">
    <property type="entry name" value="P-loop_NTPase"/>
</dbReference>
<comment type="caution">
    <text evidence="2">The sequence shown here is derived from an EMBL/GenBank/DDBJ whole genome shotgun (WGS) entry which is preliminary data.</text>
</comment>
<feature type="domain" description="ATPase AAA-type core" evidence="1">
    <location>
        <begin position="595"/>
        <end position="688"/>
    </location>
</feature>
<dbReference type="GO" id="GO:0000731">
    <property type="term" value="P:DNA synthesis involved in DNA repair"/>
    <property type="evidence" value="ECO:0007669"/>
    <property type="project" value="TreeGrafter"/>
</dbReference>
<name>A0A2T3I0H3_9GAMM</name>
<dbReference type="Pfam" id="PF13304">
    <property type="entry name" value="AAA_21"/>
    <property type="match status" value="1"/>
</dbReference>
<dbReference type="RefSeq" id="WP_065189958.1">
    <property type="nucleotide sequence ID" value="NZ_LZFB01000013.1"/>
</dbReference>